<name>A0A398BG38_9BACI</name>
<proteinExistence type="predicted"/>
<accession>A0A398BG38</accession>
<comment type="caution">
    <text evidence="1">The sequence shown here is derived from an EMBL/GenBank/DDBJ whole genome shotgun (WGS) entry which is preliminary data.</text>
</comment>
<sequence>MDELKLNSLYQKIAQTVNEMILEEWSKVLVYGEINKHIRTSFFYYYGRFFDGALYL</sequence>
<evidence type="ECO:0000313" key="2">
    <source>
        <dbReference type="Proteomes" id="UP000266016"/>
    </source>
</evidence>
<evidence type="ECO:0000313" key="1">
    <source>
        <dbReference type="EMBL" id="RID89379.1"/>
    </source>
</evidence>
<dbReference type="InterPro" id="IPR036170">
    <property type="entry name" value="YezG-like_sf"/>
</dbReference>
<dbReference type="InterPro" id="IPR006728">
    <property type="entry name" value="YezG-like"/>
</dbReference>
<gene>
    <name evidence="1" type="ORF">D1953_02100</name>
</gene>
<dbReference type="RefSeq" id="WP_119115487.1">
    <property type="nucleotide sequence ID" value="NZ_QWVS01000002.1"/>
</dbReference>
<dbReference type="SUPFAM" id="SSF160424">
    <property type="entry name" value="BH3703-like"/>
    <property type="match status" value="1"/>
</dbReference>
<dbReference type="AlphaFoldDB" id="A0A398BG38"/>
<dbReference type="EMBL" id="QWVS01000002">
    <property type="protein sequence ID" value="RID89379.1"/>
    <property type="molecule type" value="Genomic_DNA"/>
</dbReference>
<keyword evidence="2" id="KW-1185">Reference proteome</keyword>
<reference evidence="1 2" key="1">
    <citation type="submission" date="2018-08" db="EMBL/GenBank/DDBJ databases">
        <title>Bacillus jemisoniae sp. nov., Bacillus chryseoplanitiae sp. nov., Bacillus resnikiae sp. nov., and Bacillus frankliniae sp. nov., isolated from Viking spacecraft and associated surfaces.</title>
        <authorList>
            <person name="Seuylemezian A."/>
            <person name="Vaishampayan P."/>
        </authorList>
    </citation>
    <scope>NUCLEOTIDE SEQUENCE [LARGE SCALE GENOMIC DNA]</scope>
    <source>
        <strain evidence="1 2">MA001</strain>
    </source>
</reference>
<dbReference type="Proteomes" id="UP000266016">
    <property type="component" value="Unassembled WGS sequence"/>
</dbReference>
<dbReference type="Pfam" id="PF04634">
    <property type="entry name" value="YezG-like"/>
    <property type="match status" value="1"/>
</dbReference>
<protein>
    <submittedName>
        <fullName evidence="1">DUF600 family protein</fullName>
    </submittedName>
</protein>
<organism evidence="1 2">
    <name type="scientific">Peribacillus asahii</name>
    <dbReference type="NCBI Taxonomy" id="228899"/>
    <lineage>
        <taxon>Bacteria</taxon>
        <taxon>Bacillati</taxon>
        <taxon>Bacillota</taxon>
        <taxon>Bacilli</taxon>
        <taxon>Bacillales</taxon>
        <taxon>Bacillaceae</taxon>
        <taxon>Peribacillus</taxon>
    </lineage>
</organism>
<dbReference type="Gene3D" id="3.30.500.20">
    <property type="entry name" value="BH3703-like domains"/>
    <property type="match status" value="1"/>
</dbReference>